<name>A0A8H5SUJ6_FUSHE</name>
<dbReference type="Proteomes" id="UP000567885">
    <property type="component" value="Unassembled WGS sequence"/>
</dbReference>
<feature type="region of interest" description="Disordered" evidence="1">
    <location>
        <begin position="1"/>
        <end position="44"/>
    </location>
</feature>
<evidence type="ECO:0008006" key="4">
    <source>
        <dbReference type="Google" id="ProtNLM"/>
    </source>
</evidence>
<feature type="compositionally biased region" description="Low complexity" evidence="1">
    <location>
        <begin position="20"/>
        <end position="40"/>
    </location>
</feature>
<dbReference type="OrthoDB" id="5132974at2759"/>
<comment type="caution">
    <text evidence="2">The sequence shown here is derived from an EMBL/GenBank/DDBJ whole genome shotgun (WGS) entry which is preliminary data.</text>
</comment>
<reference evidence="2 3" key="1">
    <citation type="submission" date="2020-05" db="EMBL/GenBank/DDBJ databases">
        <title>Identification and distribution of gene clusters putatively required for synthesis of sphingolipid metabolism inhibitors in phylogenetically diverse species of the filamentous fungus Fusarium.</title>
        <authorList>
            <person name="Kim H.-S."/>
            <person name="Busman M."/>
            <person name="Brown D.W."/>
            <person name="Divon H."/>
            <person name="Uhlig S."/>
            <person name="Proctor R.H."/>
        </authorList>
    </citation>
    <scope>NUCLEOTIDE SEQUENCE [LARGE SCALE GENOMIC DNA]</scope>
    <source>
        <strain evidence="2 3">NRRL 20693</strain>
    </source>
</reference>
<dbReference type="AlphaFoldDB" id="A0A8H5SUJ6"/>
<feature type="region of interest" description="Disordered" evidence="1">
    <location>
        <begin position="120"/>
        <end position="154"/>
    </location>
</feature>
<sequence>MSSWTPVNRPVRPQTDRGNKSNSVISTTSNNTNNDTISTSGHGDQLRNWQAHALQIGRTPLPESPGDRPWLILAPNSQFTAGQENQLQTWQAHALQNGRYPLPDSLGKRPWLDLASASHTTGGPLLSSSLPTDTSASTGPTENGNGGISYPSETSYTEEPALTYRFWTENEMRRLITLRNSGVSWPEVYESFSHRTPEAIKQAYHKRRHAIERMMEMETTVKSGSNKT</sequence>
<accession>A0A8H5SUJ6</accession>
<gene>
    <name evidence="2" type="ORF">FHETE_10614</name>
</gene>
<evidence type="ECO:0000256" key="1">
    <source>
        <dbReference type="SAM" id="MobiDB-lite"/>
    </source>
</evidence>
<evidence type="ECO:0000313" key="2">
    <source>
        <dbReference type="EMBL" id="KAF5657164.1"/>
    </source>
</evidence>
<evidence type="ECO:0000313" key="3">
    <source>
        <dbReference type="Proteomes" id="UP000567885"/>
    </source>
</evidence>
<feature type="compositionally biased region" description="Low complexity" evidence="1">
    <location>
        <begin position="120"/>
        <end position="138"/>
    </location>
</feature>
<dbReference type="EMBL" id="JAAGWQ010000299">
    <property type="protein sequence ID" value="KAF5657164.1"/>
    <property type="molecule type" value="Genomic_DNA"/>
</dbReference>
<protein>
    <recommendedName>
        <fullName evidence="4">Myb-like domain-containing protein</fullName>
    </recommendedName>
</protein>
<keyword evidence="3" id="KW-1185">Reference proteome</keyword>
<proteinExistence type="predicted"/>
<organism evidence="2 3">
    <name type="scientific">Fusarium heterosporum</name>
    <dbReference type="NCBI Taxonomy" id="42747"/>
    <lineage>
        <taxon>Eukaryota</taxon>
        <taxon>Fungi</taxon>
        <taxon>Dikarya</taxon>
        <taxon>Ascomycota</taxon>
        <taxon>Pezizomycotina</taxon>
        <taxon>Sordariomycetes</taxon>
        <taxon>Hypocreomycetidae</taxon>
        <taxon>Hypocreales</taxon>
        <taxon>Nectriaceae</taxon>
        <taxon>Fusarium</taxon>
        <taxon>Fusarium heterosporum species complex</taxon>
    </lineage>
</organism>